<organism evidence="2 3">
    <name type="scientific">Pantoea allii</name>
    <dbReference type="NCBI Taxonomy" id="574096"/>
    <lineage>
        <taxon>Bacteria</taxon>
        <taxon>Pseudomonadati</taxon>
        <taxon>Pseudomonadota</taxon>
        <taxon>Gammaproteobacteria</taxon>
        <taxon>Enterobacterales</taxon>
        <taxon>Erwiniaceae</taxon>
        <taxon>Pantoea</taxon>
    </lineage>
</organism>
<dbReference type="InterPro" id="IPR036666">
    <property type="entry name" value="HHA_sf"/>
</dbReference>
<reference evidence="2 3" key="1">
    <citation type="submission" date="2018-05" db="EMBL/GenBank/DDBJ databases">
        <title>Genomic Encyclopedia of Type Strains, Phase IV (KMG-V): Genome sequencing to study the core and pangenomes of soil and plant-associated prokaryotes.</title>
        <authorList>
            <person name="Whitman W."/>
        </authorList>
    </citation>
    <scope>NUCLEOTIDE SEQUENCE [LARGE SCALE GENOMIC DNA]</scope>
    <source>
        <strain evidence="2 3">PNA 200-10</strain>
    </source>
</reference>
<gene>
    <name evidence="2" type="ORF">C7431_11124</name>
</gene>
<dbReference type="InterPro" id="IPR007985">
    <property type="entry name" value="Hemolysn_expr_modulating_HHA"/>
</dbReference>
<comment type="caution">
    <text evidence="2">The sequence shown here is derived from an EMBL/GenBank/DDBJ whole genome shotgun (WGS) entry which is preliminary data.</text>
</comment>
<dbReference type="Gene3D" id="1.20.1280.40">
    <property type="entry name" value="HHA"/>
    <property type="match status" value="1"/>
</dbReference>
<name>A0A2V2BCV1_9GAMM</name>
<sequence>MRFTYSPALTSINHWEKMNKTDWLMKFRRCRSAETLETVYEHLMYSDHTEEQYEITRAYDHRKAELATGKLYDRVPAHVWKFVE</sequence>
<accession>A0A2V2BCV1</accession>
<evidence type="ECO:0000256" key="1">
    <source>
        <dbReference type="ARBA" id="ARBA00010526"/>
    </source>
</evidence>
<dbReference type="AlphaFoldDB" id="A0A2V2BCV1"/>
<proteinExistence type="inferred from homology"/>
<evidence type="ECO:0000313" key="2">
    <source>
        <dbReference type="EMBL" id="PWK94289.1"/>
    </source>
</evidence>
<protein>
    <submittedName>
        <fullName evidence="2">Hemolysin expression modulating protein</fullName>
    </submittedName>
</protein>
<dbReference type="EMBL" id="QGHF01000011">
    <property type="protein sequence ID" value="PWK94289.1"/>
    <property type="molecule type" value="Genomic_DNA"/>
</dbReference>
<dbReference type="SUPFAM" id="SSF68989">
    <property type="entry name" value="Hemolysin expression modulating protein HHA"/>
    <property type="match status" value="1"/>
</dbReference>
<dbReference type="Proteomes" id="UP000245981">
    <property type="component" value="Unassembled WGS sequence"/>
</dbReference>
<dbReference type="Pfam" id="PF05321">
    <property type="entry name" value="HHA"/>
    <property type="match status" value="1"/>
</dbReference>
<evidence type="ECO:0000313" key="3">
    <source>
        <dbReference type="Proteomes" id="UP000245981"/>
    </source>
</evidence>
<comment type="similarity">
    <text evidence="1">Belongs to the Hha/YmoA/Cnu family.</text>
</comment>